<dbReference type="RefSeq" id="WP_114187230.1">
    <property type="nucleotide sequence ID" value="NZ_BJYU01000055.1"/>
</dbReference>
<dbReference type="AlphaFoldDB" id="A0A512BVY7"/>
<proteinExistence type="predicted"/>
<dbReference type="OrthoDB" id="3034735at2"/>
<keyword evidence="2" id="KW-1185">Reference proteome</keyword>
<name>A0A512BVY7_9HYPH</name>
<evidence type="ECO:0000313" key="1">
    <source>
        <dbReference type="EMBL" id="GEO16113.1"/>
    </source>
</evidence>
<sequence length="217" mass="23551">MSGFLAIWSDIDDRNETDYLHWLTREHLQERVGTKGFLSGRVFRALQPDVRRYFILYELASPDVVGSEDYLTRLNNPTPWSQKIMPLLGNFARGGGRVVAEAGPGWGGVVAALPVPDADAFGRDDASAQRLIEKLTSHDRIVSARVLEVNAPATTIPTREKSIRSGDTSFQSLLVVEGLDSTSVEGALASLVDLRGLPENGIALYTAVCALHGMSNG</sequence>
<dbReference type="Proteomes" id="UP000321085">
    <property type="component" value="Unassembled WGS sequence"/>
</dbReference>
<accession>A0A512BVY7</accession>
<evidence type="ECO:0000313" key="2">
    <source>
        <dbReference type="Proteomes" id="UP000321085"/>
    </source>
</evidence>
<dbReference type="EMBL" id="BJYU01000055">
    <property type="protein sequence ID" value="GEO16113.1"/>
    <property type="molecule type" value="Genomic_DNA"/>
</dbReference>
<gene>
    <name evidence="1" type="ORF">MAE02_38090</name>
</gene>
<protein>
    <submittedName>
        <fullName evidence="1">Uncharacterized protein</fullName>
    </submittedName>
</protein>
<reference evidence="1 2" key="1">
    <citation type="submission" date="2019-07" db="EMBL/GenBank/DDBJ databases">
        <title>Whole genome shotgun sequence of Microvirga aerophila NBRC 106136.</title>
        <authorList>
            <person name="Hosoyama A."/>
            <person name="Uohara A."/>
            <person name="Ohji S."/>
            <person name="Ichikawa N."/>
        </authorList>
    </citation>
    <scope>NUCLEOTIDE SEQUENCE [LARGE SCALE GENOMIC DNA]</scope>
    <source>
        <strain evidence="1 2">NBRC 106136</strain>
    </source>
</reference>
<comment type="caution">
    <text evidence="1">The sequence shown here is derived from an EMBL/GenBank/DDBJ whole genome shotgun (WGS) entry which is preliminary data.</text>
</comment>
<organism evidence="1 2">
    <name type="scientific">Microvirga aerophila</name>
    <dbReference type="NCBI Taxonomy" id="670291"/>
    <lineage>
        <taxon>Bacteria</taxon>
        <taxon>Pseudomonadati</taxon>
        <taxon>Pseudomonadota</taxon>
        <taxon>Alphaproteobacteria</taxon>
        <taxon>Hyphomicrobiales</taxon>
        <taxon>Methylobacteriaceae</taxon>
        <taxon>Microvirga</taxon>
    </lineage>
</organism>